<evidence type="ECO:0000313" key="2">
    <source>
        <dbReference type="EMBL" id="VAW03722.1"/>
    </source>
</evidence>
<dbReference type="AlphaFoldDB" id="A0A3B0SNA9"/>
<dbReference type="Gene3D" id="2.160.20.120">
    <property type="match status" value="1"/>
</dbReference>
<protein>
    <recommendedName>
        <fullName evidence="1">Putative auto-transporter adhesin head GIN domain-containing protein</fullName>
    </recommendedName>
</protein>
<feature type="domain" description="Putative auto-transporter adhesin head GIN" evidence="1">
    <location>
        <begin position="40"/>
        <end position="241"/>
    </location>
</feature>
<dbReference type="EMBL" id="UOEJ01000175">
    <property type="protein sequence ID" value="VAW03722.1"/>
    <property type="molecule type" value="Genomic_DNA"/>
</dbReference>
<organism evidence="2">
    <name type="scientific">hydrothermal vent metagenome</name>
    <dbReference type="NCBI Taxonomy" id="652676"/>
    <lineage>
        <taxon>unclassified sequences</taxon>
        <taxon>metagenomes</taxon>
        <taxon>ecological metagenomes</taxon>
    </lineage>
</organism>
<dbReference type="PANTHER" id="PTHR39200">
    <property type="entry name" value="HYPOTHETICAL EXPORTED PROTEIN"/>
    <property type="match status" value="1"/>
</dbReference>
<dbReference type="PANTHER" id="PTHR39200:SF1">
    <property type="entry name" value="AUTO-TRANSPORTER ADHESIN HEAD GIN DOMAIN-CONTAINING PROTEIN-RELATED"/>
    <property type="match status" value="1"/>
</dbReference>
<name>A0A3B0SNA9_9ZZZZ</name>
<gene>
    <name evidence="2" type="ORF">MNBD_ALPHA01-1608</name>
</gene>
<dbReference type="Pfam" id="PF10988">
    <property type="entry name" value="DUF2807"/>
    <property type="match status" value="1"/>
</dbReference>
<proteinExistence type="predicted"/>
<dbReference type="InterPro" id="IPR021255">
    <property type="entry name" value="DUF2807"/>
</dbReference>
<reference evidence="2" key="1">
    <citation type="submission" date="2018-06" db="EMBL/GenBank/DDBJ databases">
        <authorList>
            <person name="Zhirakovskaya E."/>
        </authorList>
    </citation>
    <scope>NUCLEOTIDE SEQUENCE</scope>
</reference>
<sequence length="258" mass="27962">MNYLKLFGIAAFAIGAILYLASADDHKVVMGDQDYDLGEFVKISVNSSTDVEVYSGEDYAINVKADERDLKVLKIYVKGQTLVIENKKDLFYSWKGDRPVITVSLPLLKKFTLNGSADAQITGIHGRKFKVLLNGSGNIYFEGKSEELIARVNGSGGLNGTSFDVAESDIEINGSGAATMAGKCDSLEIEVNGSGEFTGRDFKCKEVEVDIAGSGDLDVFASEMLDVDVVGSGEVNVFGNPQQIKDRSRHKTHVTVRK</sequence>
<evidence type="ECO:0000259" key="1">
    <source>
        <dbReference type="Pfam" id="PF10988"/>
    </source>
</evidence>
<accession>A0A3B0SNA9</accession>